<evidence type="ECO:0000256" key="1">
    <source>
        <dbReference type="SAM" id="MobiDB-lite"/>
    </source>
</evidence>
<name>A0A0K9PTF9_ZOSMR</name>
<dbReference type="InterPro" id="IPR001375">
    <property type="entry name" value="Peptidase_S9_cat"/>
</dbReference>
<dbReference type="OrthoDB" id="416344at2759"/>
<reference evidence="4" key="1">
    <citation type="journal article" date="2016" name="Nature">
        <title>The genome of the seagrass Zostera marina reveals angiosperm adaptation to the sea.</title>
        <authorList>
            <person name="Olsen J.L."/>
            <person name="Rouze P."/>
            <person name="Verhelst B."/>
            <person name="Lin Y.-C."/>
            <person name="Bayer T."/>
            <person name="Collen J."/>
            <person name="Dattolo E."/>
            <person name="De Paoli E."/>
            <person name="Dittami S."/>
            <person name="Maumus F."/>
            <person name="Michel G."/>
            <person name="Kersting A."/>
            <person name="Lauritano C."/>
            <person name="Lohaus R."/>
            <person name="Toepel M."/>
            <person name="Tonon T."/>
            <person name="Vanneste K."/>
            <person name="Amirebrahimi M."/>
            <person name="Brakel J."/>
            <person name="Bostroem C."/>
            <person name="Chovatia M."/>
            <person name="Grimwood J."/>
            <person name="Jenkins J.W."/>
            <person name="Jueterbock A."/>
            <person name="Mraz A."/>
            <person name="Stam W.T."/>
            <person name="Tice H."/>
            <person name="Bornberg-Bauer E."/>
            <person name="Green P.J."/>
            <person name="Pearson G.A."/>
            <person name="Procaccini G."/>
            <person name="Duarte C.M."/>
            <person name="Schmutz J."/>
            <person name="Reusch T.B.H."/>
            <person name="Van de Peer Y."/>
        </authorList>
    </citation>
    <scope>NUCLEOTIDE SEQUENCE [LARGE SCALE GENOMIC DNA]</scope>
    <source>
        <strain evidence="4">cv. Finnish</strain>
    </source>
</reference>
<dbReference type="InterPro" id="IPR029058">
    <property type="entry name" value="AB_hydrolase_fold"/>
</dbReference>
<dbReference type="STRING" id="29655.A0A0K9PTF9"/>
<dbReference type="GO" id="GO:0008236">
    <property type="term" value="F:serine-type peptidase activity"/>
    <property type="evidence" value="ECO:0007669"/>
    <property type="project" value="InterPro"/>
</dbReference>
<keyword evidence="4" id="KW-1185">Reference proteome</keyword>
<sequence length="699" mass="78504">MVYGVSPAHVIWLATKTIHRRSVTIPILVHTHSIHRQRTSIRAMSSSHPPSQEHKDKNNCSDYGSWESPITAQVVAGSCKRVNGFAVAGDGRLLWVESRPNEGGRAVLVREPEREGDEPTDITPPNFAVRTLAQEYGGGAFSVSGNMVIFSNYKDQRLYKQIIGGDPPIPITPDYGGCKVRYADGVIDSNLNRYITVMEDHHESSQNPKTTIAAIDIMDGNIQEPKVLVSGADFYGFPRIDPSGKKIAWIQWNHPNMPWDRSELWIGYFSNNGELQSRVCVAGCDIDVVESPTEPKWSSEGELFFITDRKSGFWNIYKWIEPKNKVEPVYSLNAEFTRPMWVFGMSSYDFIKIDGKTHSIACSYRQNGKSYFGIFDCFSHQCLYIECASATHPTSIAKLNLENGTPKLSLIWSSCSNSQKYLSYISVPEVIVFPTEVPGENAYAYFYPPINPTIQPRDGEKPPLLLKSHGGPTGESRGILDLNIQYWTSRGWAFVDVNYGGSTGYGREYRERLFGRWGITDVNDCCSCAKFLVESGRVDANRLCITGSSAGGYTTLASLAFRNTFKAGASRYGIGDLALMRAETHKFESHYLDNLIGDKHEYFERSPFNFVEKFSCPVILFQGLEDKVVPPDQARRLYKALKEKGLPVALIEYEGEQHGFKKAGNIVFTLEQTMLFFARVVGKFELHDKISPIKIDNFD</sequence>
<feature type="domain" description="Peptidase S9 prolyl oligopeptidase catalytic" evidence="2">
    <location>
        <begin position="481"/>
        <end position="682"/>
    </location>
</feature>
<dbReference type="Proteomes" id="UP000036987">
    <property type="component" value="Unassembled WGS sequence"/>
</dbReference>
<dbReference type="SUPFAM" id="SSF82171">
    <property type="entry name" value="DPP6 N-terminal domain-like"/>
    <property type="match status" value="1"/>
</dbReference>
<organism evidence="3 4">
    <name type="scientific">Zostera marina</name>
    <name type="common">Eelgrass</name>
    <dbReference type="NCBI Taxonomy" id="29655"/>
    <lineage>
        <taxon>Eukaryota</taxon>
        <taxon>Viridiplantae</taxon>
        <taxon>Streptophyta</taxon>
        <taxon>Embryophyta</taxon>
        <taxon>Tracheophyta</taxon>
        <taxon>Spermatophyta</taxon>
        <taxon>Magnoliopsida</taxon>
        <taxon>Liliopsida</taxon>
        <taxon>Zosteraceae</taxon>
        <taxon>Zostera</taxon>
    </lineage>
</organism>
<dbReference type="PANTHER" id="PTHR43056">
    <property type="entry name" value="PEPTIDASE S9 PROLYL OLIGOPEPTIDASE"/>
    <property type="match status" value="1"/>
</dbReference>
<dbReference type="GO" id="GO:0006508">
    <property type="term" value="P:proteolysis"/>
    <property type="evidence" value="ECO:0007669"/>
    <property type="project" value="InterPro"/>
</dbReference>
<dbReference type="Gene3D" id="3.40.50.1820">
    <property type="entry name" value="alpha/beta hydrolase"/>
    <property type="match status" value="1"/>
</dbReference>
<dbReference type="EMBL" id="LFYR01000642">
    <property type="protein sequence ID" value="KMZ72234.1"/>
    <property type="molecule type" value="Genomic_DNA"/>
</dbReference>
<dbReference type="SUPFAM" id="SSF53474">
    <property type="entry name" value="alpha/beta-Hydrolases"/>
    <property type="match status" value="1"/>
</dbReference>
<dbReference type="Pfam" id="PF00326">
    <property type="entry name" value="Peptidase_S9"/>
    <property type="match status" value="1"/>
</dbReference>
<evidence type="ECO:0000313" key="3">
    <source>
        <dbReference type="EMBL" id="KMZ72234.1"/>
    </source>
</evidence>
<dbReference type="OMA" id="GYTTLCA"/>
<protein>
    <submittedName>
        <fullName evidence="3">Peptidase S9 prolyl oligopeptidase</fullName>
    </submittedName>
</protein>
<proteinExistence type="predicted"/>
<evidence type="ECO:0000313" key="4">
    <source>
        <dbReference type="Proteomes" id="UP000036987"/>
    </source>
</evidence>
<dbReference type="InterPro" id="IPR050585">
    <property type="entry name" value="Xaa-Pro_dipeptidyl-ppase/CocE"/>
</dbReference>
<feature type="compositionally biased region" description="Polar residues" evidence="1">
    <location>
        <begin position="40"/>
        <end position="50"/>
    </location>
</feature>
<evidence type="ECO:0000259" key="2">
    <source>
        <dbReference type="Pfam" id="PF00326"/>
    </source>
</evidence>
<gene>
    <name evidence="3" type="ORF">ZOSMA_169G00250</name>
</gene>
<feature type="region of interest" description="Disordered" evidence="1">
    <location>
        <begin position="38"/>
        <end position="62"/>
    </location>
</feature>
<dbReference type="AlphaFoldDB" id="A0A0K9PTF9"/>
<comment type="caution">
    <text evidence="3">The sequence shown here is derived from an EMBL/GenBank/DDBJ whole genome shotgun (WGS) entry which is preliminary data.</text>
</comment>
<accession>A0A0K9PTF9</accession>
<dbReference type="PANTHER" id="PTHR43056:SF5">
    <property type="entry name" value="PEPTIDASE S9 PROLYL OLIGOPEPTIDASE CATALYTIC DOMAIN-CONTAINING PROTEIN"/>
    <property type="match status" value="1"/>
</dbReference>